<feature type="transmembrane region" description="Helical" evidence="1">
    <location>
        <begin position="270"/>
        <end position="291"/>
    </location>
</feature>
<keyword evidence="1" id="KW-1133">Transmembrane helix</keyword>
<dbReference type="AlphaFoldDB" id="A0A0F6VZ24"/>
<feature type="transmembrane region" description="Helical" evidence="1">
    <location>
        <begin position="303"/>
        <end position="325"/>
    </location>
</feature>
<feature type="transmembrane region" description="Helical" evidence="1">
    <location>
        <begin position="425"/>
        <end position="443"/>
    </location>
</feature>
<organism evidence="3 4">
    <name type="scientific">Sandaracinus amylolyticus</name>
    <dbReference type="NCBI Taxonomy" id="927083"/>
    <lineage>
        <taxon>Bacteria</taxon>
        <taxon>Pseudomonadati</taxon>
        <taxon>Myxococcota</taxon>
        <taxon>Polyangia</taxon>
        <taxon>Polyangiales</taxon>
        <taxon>Sandaracinaceae</taxon>
        <taxon>Sandaracinus</taxon>
    </lineage>
</organism>
<dbReference type="STRING" id="927083.DB32_000245"/>
<keyword evidence="4" id="KW-1185">Reference proteome</keyword>
<evidence type="ECO:0000259" key="2">
    <source>
        <dbReference type="Pfam" id="PF13231"/>
    </source>
</evidence>
<dbReference type="KEGG" id="samy:DB32_000245"/>
<proteinExistence type="predicted"/>
<feature type="transmembrane region" description="Helical" evidence="1">
    <location>
        <begin position="345"/>
        <end position="364"/>
    </location>
</feature>
<feature type="transmembrane region" description="Helical" evidence="1">
    <location>
        <begin position="76"/>
        <end position="109"/>
    </location>
</feature>
<dbReference type="RefSeq" id="WP_053230573.1">
    <property type="nucleotide sequence ID" value="NZ_CP011125.1"/>
</dbReference>
<dbReference type="InterPro" id="IPR038731">
    <property type="entry name" value="RgtA/B/C-like"/>
</dbReference>
<protein>
    <recommendedName>
        <fullName evidence="2">Glycosyltransferase RgtA/B/C/D-like domain-containing protein</fullName>
    </recommendedName>
</protein>
<gene>
    <name evidence="3" type="ORF">DB32_000245</name>
</gene>
<feature type="transmembrane region" description="Helical" evidence="1">
    <location>
        <begin position="15"/>
        <end position="35"/>
    </location>
</feature>
<evidence type="ECO:0000313" key="3">
    <source>
        <dbReference type="EMBL" id="AKF03096.1"/>
    </source>
</evidence>
<feature type="transmembrane region" description="Helical" evidence="1">
    <location>
        <begin position="450"/>
        <end position="468"/>
    </location>
</feature>
<dbReference type="EMBL" id="CP011125">
    <property type="protein sequence ID" value="AKF03096.1"/>
    <property type="molecule type" value="Genomic_DNA"/>
</dbReference>
<feature type="transmembrane region" description="Helical" evidence="1">
    <location>
        <begin position="399"/>
        <end position="419"/>
    </location>
</feature>
<name>A0A0F6VZ24_9BACT</name>
<dbReference type="Proteomes" id="UP000034883">
    <property type="component" value="Chromosome"/>
</dbReference>
<feature type="transmembrane region" description="Helical" evidence="1">
    <location>
        <begin position="121"/>
        <end position="140"/>
    </location>
</feature>
<keyword evidence="1" id="KW-0472">Membrane</keyword>
<feature type="transmembrane region" description="Helical" evidence="1">
    <location>
        <begin position="209"/>
        <end position="227"/>
    </location>
</feature>
<sequence length="555" mass="59866">MTDATRGTSPSGRSLADLVALAALSAAWWSAAVLVDPHGDFPLNDDWGYAVPVRALVDEGTLRFADWQSMPLLTQALWGAAFCALFGVSFTAMRVSTLVLGWLGLLATYALLRTLRAPVRWAALGACALALSPIYFALAFSFMTDVPFVALMIAASAAWVHAVRTDRASWRVVATMLAVIATLDRQIGIALPLAWAVGDALRLGLGRRWAASALVPLVIVVGALVAFQKIVDATIGLPAFYHTKSVELMQALGGLVRLRGLRYPLERTSLSLVYLGLWSLPIVLGAAAAIARRRWVIASTLGALVVGLALGAIGVAMPLTGNVWIETGIGPYTLDGDAPRAPHVVWIAITGIGVAAAWLMLVVLGRALRARLGWHEATPTIRARAKRAWSALREGEMPIWIALFLTALIGYAPTAVVYGPFFDRYLLGQLPFVLALLALEIVPTPSDRRVLALGSVFVVASALFSIAATHDYLAWQRARWALVERAAERSIARTSIDGGFEVNNHPAPEGPPVENEDAPYRLAMSPMEAHEVVEERAVDAWMPWSVRRVYLLRAL</sequence>
<reference evidence="3 4" key="1">
    <citation type="submission" date="2015-03" db="EMBL/GenBank/DDBJ databases">
        <title>Genome assembly of Sandaracinus amylolyticus DSM 53668.</title>
        <authorList>
            <person name="Sharma G."/>
            <person name="Subramanian S."/>
        </authorList>
    </citation>
    <scope>NUCLEOTIDE SEQUENCE [LARGE SCALE GENOMIC DNA]</scope>
    <source>
        <strain evidence="3 4">DSM 53668</strain>
    </source>
</reference>
<evidence type="ECO:0000256" key="1">
    <source>
        <dbReference type="SAM" id="Phobius"/>
    </source>
</evidence>
<keyword evidence="1" id="KW-0812">Transmembrane</keyword>
<dbReference type="Pfam" id="PF13231">
    <property type="entry name" value="PMT_2"/>
    <property type="match status" value="1"/>
</dbReference>
<feature type="domain" description="Glycosyltransferase RgtA/B/C/D-like" evidence="2">
    <location>
        <begin position="80"/>
        <end position="227"/>
    </location>
</feature>
<feature type="transmembrane region" description="Helical" evidence="1">
    <location>
        <begin position="146"/>
        <end position="163"/>
    </location>
</feature>
<evidence type="ECO:0000313" key="4">
    <source>
        <dbReference type="Proteomes" id="UP000034883"/>
    </source>
</evidence>
<dbReference type="OrthoDB" id="915562at2"/>
<accession>A0A0F6VZ24</accession>